<name>A0AAP4WYV0_9GAMM</name>
<dbReference type="EMBL" id="JAUORK010000037">
    <property type="protein sequence ID" value="MDO6673867.1"/>
    <property type="molecule type" value="Genomic_DNA"/>
</dbReference>
<dbReference type="InterPro" id="IPR009677">
    <property type="entry name" value="DUF1266"/>
</dbReference>
<evidence type="ECO:0000256" key="1">
    <source>
        <dbReference type="SAM" id="MobiDB-lite"/>
    </source>
</evidence>
<dbReference type="AlphaFoldDB" id="A0AAP4WYV0"/>
<evidence type="ECO:0000313" key="3">
    <source>
        <dbReference type="EMBL" id="MDO6673867.1"/>
    </source>
</evidence>
<feature type="domain" description="DUF1266" evidence="2">
    <location>
        <begin position="218"/>
        <end position="386"/>
    </location>
</feature>
<proteinExistence type="predicted"/>
<evidence type="ECO:0000259" key="2">
    <source>
        <dbReference type="Pfam" id="PF06889"/>
    </source>
</evidence>
<dbReference type="Proteomes" id="UP001170481">
    <property type="component" value="Unassembled WGS sequence"/>
</dbReference>
<comment type="caution">
    <text evidence="3">The sequence shown here is derived from an EMBL/GenBank/DDBJ whole genome shotgun (WGS) entry which is preliminary data.</text>
</comment>
<feature type="region of interest" description="Disordered" evidence="1">
    <location>
        <begin position="272"/>
        <end position="302"/>
    </location>
</feature>
<sequence>MVEPLSAWWGQQLVLCGWGFSAAPETVWTPAQACARLKAQEVPDAGELGWRLLEAFPNDTPDPLHQLEALELLALARTAGWLSEARTRAWLIRLLTAIGGRFTSLDDWLKALAHSRSDAGWTRGDDGFFEASLALSQLEHEDAGVTWPRLQEALEAQPPVAVTELWPQGERDRVWMARAIFSPWLGGQTLTTDDSGPHEDGASGFDAAAHWPDVTRWLAETWAITGRDELIRLLLWLASQGHRYGWDIDSARLMTASDSERAKWLDELEADAAQEEAERKTEGRKGAPAHASSSIDVADGGLEKPPSPTAYGELLLQYLDRGEPLEFAAWDWLRLVDLAFAGLCAGWLSREEGEDFAAHGIDLLVRRYADWQGVARAYQRGRSLFEGVDLTRDTESDWRPLMASPLTPLRCELHALLPAARRERCRAAIRAWRNDSRHWVLAIASIREPDLLYRQGLVAEVDAARREEARQYLNETLALDTRDGVQGMARFWLPAQAHHLNQLAADAARGALPDAQTPFGRADAVELERRQRLAVCHRYPASVVMAEKYAFYLLMVQDSGDFPADELAQCAERLRSALCRYYPDAMRLLEAWAVWESAVPELEDHPLVNEIRWHLDDPGSLFHWLDWRASDWQEPGLRPSLDRFTALALSGPLNTPCWGEPMVEYGRGVEELSGWLEGHYGLANAEALKGFLDFLRDAGDRDEYQINYGPYTLNRARLDNEIDVLESAERGDDEQVHLDRLRRVRDNEARCNELDMAAWDIAQMVDLAIAGRQLGWLDDATFTAYLDSAYAMARDHYGSWKEYARGLFAGYAFFMGDTDQRDSFLRGFRDALIQWLTAAPPLAGAWSSLDFPGARPGHWPALHLDVLSGDARTLH</sequence>
<protein>
    <submittedName>
        <fullName evidence="3">YbeU/YbeR family protein</fullName>
    </submittedName>
</protein>
<reference evidence="3" key="1">
    <citation type="submission" date="2023-07" db="EMBL/GenBank/DDBJ databases">
        <title>Genome content predicts the carbon catabolic preferences of heterotrophic bacteria.</title>
        <authorList>
            <person name="Gralka M."/>
        </authorList>
    </citation>
    <scope>NUCLEOTIDE SEQUENCE</scope>
    <source>
        <strain evidence="3">C2R13</strain>
    </source>
</reference>
<accession>A0AAP4WYV0</accession>
<dbReference type="RefSeq" id="WP_303595626.1">
    <property type="nucleotide sequence ID" value="NZ_JAUORK010000037.1"/>
</dbReference>
<organism evidence="3 4">
    <name type="scientific">Cobetia amphilecti</name>
    <dbReference type="NCBI Taxonomy" id="1055104"/>
    <lineage>
        <taxon>Bacteria</taxon>
        <taxon>Pseudomonadati</taxon>
        <taxon>Pseudomonadota</taxon>
        <taxon>Gammaproteobacteria</taxon>
        <taxon>Oceanospirillales</taxon>
        <taxon>Halomonadaceae</taxon>
        <taxon>Cobetia</taxon>
    </lineage>
</organism>
<dbReference type="Pfam" id="PF06889">
    <property type="entry name" value="DUF1266"/>
    <property type="match status" value="2"/>
</dbReference>
<evidence type="ECO:0000313" key="4">
    <source>
        <dbReference type="Proteomes" id="UP001170481"/>
    </source>
</evidence>
<gene>
    <name evidence="3" type="ORF">Q4535_17315</name>
</gene>
<feature type="compositionally biased region" description="Basic and acidic residues" evidence="1">
    <location>
        <begin position="276"/>
        <end position="285"/>
    </location>
</feature>
<feature type="domain" description="DUF1266" evidence="2">
    <location>
        <begin position="676"/>
        <end position="825"/>
    </location>
</feature>